<dbReference type="Proteomes" id="UP000502665">
    <property type="component" value="Chromosome"/>
</dbReference>
<accession>A0A6M4WYD4</accession>
<reference evidence="1" key="1">
    <citation type="submission" date="2020-03" db="EMBL/GenBank/DDBJ databases">
        <title>Molecular networking-based the target discovery of potent antiproliferative macrolactams: 5/6/7/16 polycyclic ansamycins and glycosylated trienomycin from Streptomyces cacaoi subsp. asoensis.</title>
        <authorList>
            <person name="Liu L.-L."/>
        </authorList>
    </citation>
    <scope>NUCLEOTIDE SEQUENCE [LARGE SCALE GENOMIC DNA]</scope>
    <source>
        <strain evidence="1">H2S5</strain>
    </source>
</reference>
<name>A0A6M4WYD4_9ACTN</name>
<dbReference type="RefSeq" id="WP_171399707.1">
    <property type="nucleotide sequence ID" value="NZ_CP049838.1"/>
</dbReference>
<gene>
    <name evidence="1" type="ORF">G9272_32120</name>
</gene>
<dbReference type="EMBL" id="CP049838">
    <property type="protein sequence ID" value="QJT04365.1"/>
    <property type="molecule type" value="Genomic_DNA"/>
</dbReference>
<organism evidence="1 2">
    <name type="scientific">Streptomyces asoensis</name>
    <dbReference type="NCBI Taxonomy" id="249586"/>
    <lineage>
        <taxon>Bacteria</taxon>
        <taxon>Bacillati</taxon>
        <taxon>Actinomycetota</taxon>
        <taxon>Actinomycetes</taxon>
        <taxon>Kitasatosporales</taxon>
        <taxon>Streptomycetaceae</taxon>
        <taxon>Streptomyces</taxon>
    </lineage>
</organism>
<evidence type="ECO:0000313" key="1">
    <source>
        <dbReference type="EMBL" id="QJT04365.1"/>
    </source>
</evidence>
<keyword evidence="2" id="KW-1185">Reference proteome</keyword>
<evidence type="ECO:0000313" key="2">
    <source>
        <dbReference type="Proteomes" id="UP000502665"/>
    </source>
</evidence>
<sequence>MAATASIPVYLSIGAGSAMEIGAIELTADAAGTITLTTLDVAAALRETADAMEAAAAKEADGGTP</sequence>
<dbReference type="AlphaFoldDB" id="A0A6M4WYD4"/>
<protein>
    <submittedName>
        <fullName evidence="1">Uncharacterized protein</fullName>
    </submittedName>
</protein>
<proteinExistence type="predicted"/>